<protein>
    <submittedName>
        <fullName evidence="1">Uncharacterized protein</fullName>
    </submittedName>
</protein>
<gene>
    <name evidence="1" type="ORF">LTS18_005183</name>
</gene>
<evidence type="ECO:0000313" key="1">
    <source>
        <dbReference type="EMBL" id="KAK3061915.1"/>
    </source>
</evidence>
<proteinExistence type="predicted"/>
<sequence length="202" mass="22724">MYLTLSQLQAPPTLNFPFALGPLREALRVINIVLDCSECPKTSSIGMMNTALVNTLMQATAGRFRDVVDSIDQEADSATSEGKKKRFDLGVADQATMHLHTGMPDCPGRFAVELEPDEWRSMSKRVVKVEVVGNSEAQENSLLGLVEKLEKRQQRWHADPEKTEEAHRLIPINRCAEMAVKGDYHCLRFTGMVKDMIDMMTW</sequence>
<reference evidence="1" key="1">
    <citation type="submission" date="2024-09" db="EMBL/GenBank/DDBJ databases">
        <title>Black Yeasts Isolated from many extreme environments.</title>
        <authorList>
            <person name="Coleine C."/>
            <person name="Stajich J.E."/>
            <person name="Selbmann L."/>
        </authorList>
    </citation>
    <scope>NUCLEOTIDE SEQUENCE</scope>
    <source>
        <strain evidence="1">CCFEE 5737</strain>
    </source>
</reference>
<accession>A0ACC3D5G5</accession>
<organism evidence="1 2">
    <name type="scientific">Coniosporium uncinatum</name>
    <dbReference type="NCBI Taxonomy" id="93489"/>
    <lineage>
        <taxon>Eukaryota</taxon>
        <taxon>Fungi</taxon>
        <taxon>Dikarya</taxon>
        <taxon>Ascomycota</taxon>
        <taxon>Pezizomycotina</taxon>
        <taxon>Dothideomycetes</taxon>
        <taxon>Dothideomycetes incertae sedis</taxon>
        <taxon>Coniosporium</taxon>
    </lineage>
</organism>
<evidence type="ECO:0000313" key="2">
    <source>
        <dbReference type="Proteomes" id="UP001186974"/>
    </source>
</evidence>
<dbReference type="EMBL" id="JAWDJW010007562">
    <property type="protein sequence ID" value="KAK3061915.1"/>
    <property type="molecule type" value="Genomic_DNA"/>
</dbReference>
<name>A0ACC3D5G5_9PEZI</name>
<comment type="caution">
    <text evidence="1">The sequence shown here is derived from an EMBL/GenBank/DDBJ whole genome shotgun (WGS) entry which is preliminary data.</text>
</comment>
<keyword evidence="2" id="KW-1185">Reference proteome</keyword>
<dbReference type="Proteomes" id="UP001186974">
    <property type="component" value="Unassembled WGS sequence"/>
</dbReference>